<feature type="transmembrane region" description="Helical" evidence="2">
    <location>
        <begin position="197"/>
        <end position="221"/>
    </location>
</feature>
<feature type="region of interest" description="Disordered" evidence="1">
    <location>
        <begin position="232"/>
        <end position="262"/>
    </location>
</feature>
<feature type="transmembrane region" description="Helical" evidence="2">
    <location>
        <begin position="60"/>
        <end position="79"/>
    </location>
</feature>
<keyword evidence="2" id="KW-0812">Transmembrane</keyword>
<dbReference type="KEGG" id="scor:J3U87_31375"/>
<name>A0A8A4TMI4_SULCO</name>
<sequence>MNDLKSLFSSNLKLLFFKTSKRDFDAFSLDHLKLGLFLTWIVGMGRWWDDPNANILQHLGMGSVIYIFVLAGIIWSVVWPLKPRNWSYRHVLTFVSLTSLPALLYAIPVERFVPISTAISLNIGFLAVVAAWRVALFFFYLSRHADLHWFKTMVVGLLPLSAIVSSLFFLNLHNVVFDIMGGLRDEGPSPHEGEYSVLMLLTMLSVMLIIPLLLTYAGLIYHEHKVKPNRTNALSREQVEPDASLDLDTPNEVFPNHREKAS</sequence>
<gene>
    <name evidence="3" type="ORF">J3U87_31375</name>
</gene>
<protein>
    <submittedName>
        <fullName evidence="3">Uncharacterized protein</fullName>
    </submittedName>
</protein>
<organism evidence="3 4">
    <name type="scientific">Sulfidibacter corallicola</name>
    <dbReference type="NCBI Taxonomy" id="2818388"/>
    <lineage>
        <taxon>Bacteria</taxon>
        <taxon>Pseudomonadati</taxon>
        <taxon>Acidobacteriota</taxon>
        <taxon>Holophagae</taxon>
        <taxon>Acanthopleuribacterales</taxon>
        <taxon>Acanthopleuribacteraceae</taxon>
        <taxon>Sulfidibacter</taxon>
    </lineage>
</organism>
<reference evidence="3" key="1">
    <citation type="submission" date="2021-03" db="EMBL/GenBank/DDBJ databases">
        <title>Acanthopleuribacteraceae sp. M133.</title>
        <authorList>
            <person name="Wang G."/>
        </authorList>
    </citation>
    <scope>NUCLEOTIDE SEQUENCE</scope>
    <source>
        <strain evidence="3">M133</strain>
    </source>
</reference>
<keyword evidence="2" id="KW-0472">Membrane</keyword>
<feature type="transmembrane region" description="Helical" evidence="2">
    <location>
        <begin position="91"/>
        <end position="107"/>
    </location>
</feature>
<evidence type="ECO:0000313" key="4">
    <source>
        <dbReference type="Proteomes" id="UP000663929"/>
    </source>
</evidence>
<feature type="transmembrane region" description="Helical" evidence="2">
    <location>
        <begin position="153"/>
        <end position="177"/>
    </location>
</feature>
<proteinExistence type="predicted"/>
<dbReference type="EMBL" id="CP071793">
    <property type="protein sequence ID" value="QTD50108.1"/>
    <property type="molecule type" value="Genomic_DNA"/>
</dbReference>
<evidence type="ECO:0000256" key="2">
    <source>
        <dbReference type="SAM" id="Phobius"/>
    </source>
</evidence>
<evidence type="ECO:0000256" key="1">
    <source>
        <dbReference type="SAM" id="MobiDB-lite"/>
    </source>
</evidence>
<dbReference type="RefSeq" id="WP_237379739.1">
    <property type="nucleotide sequence ID" value="NZ_CP071793.1"/>
</dbReference>
<accession>A0A8A4TMI4</accession>
<feature type="transmembrane region" description="Helical" evidence="2">
    <location>
        <begin position="31"/>
        <end position="48"/>
    </location>
</feature>
<dbReference type="AlphaFoldDB" id="A0A8A4TMI4"/>
<feature type="transmembrane region" description="Helical" evidence="2">
    <location>
        <begin position="119"/>
        <end position="141"/>
    </location>
</feature>
<dbReference type="Proteomes" id="UP000663929">
    <property type="component" value="Chromosome"/>
</dbReference>
<keyword evidence="4" id="KW-1185">Reference proteome</keyword>
<evidence type="ECO:0000313" key="3">
    <source>
        <dbReference type="EMBL" id="QTD50108.1"/>
    </source>
</evidence>
<keyword evidence="2" id="KW-1133">Transmembrane helix</keyword>